<dbReference type="RefSeq" id="WP_320385204.1">
    <property type="nucleotide sequence ID" value="NZ_JAROCA020000003.1"/>
</dbReference>
<feature type="region of interest" description="Disordered" evidence="1">
    <location>
        <begin position="29"/>
        <end position="52"/>
    </location>
</feature>
<reference evidence="2 3" key="1">
    <citation type="submission" date="2023-10" db="EMBL/GenBank/DDBJ databases">
        <title>179-bfca-hs.</title>
        <authorList>
            <person name="Miliotis G."/>
            <person name="Sengupta P."/>
            <person name="Hameed A."/>
            <person name="Chuvochina M."/>
            <person name="Mcdonagh F."/>
            <person name="Simpson A.C."/>
            <person name="Singh N.K."/>
            <person name="Rekha P.D."/>
            <person name="Raman K."/>
            <person name="Hugenholtz P."/>
            <person name="Venkateswaran K."/>
        </authorList>
    </citation>
    <scope>NUCLEOTIDE SEQUENCE [LARGE SCALE GENOMIC DNA]</scope>
    <source>
        <strain evidence="2 3">179-BFC-A-HS</strain>
    </source>
</reference>
<keyword evidence="3" id="KW-1185">Reference proteome</keyword>
<gene>
    <name evidence="2" type="ORF">P5G51_019630</name>
</gene>
<name>A0ABU5CP44_9BACI</name>
<evidence type="ECO:0000256" key="1">
    <source>
        <dbReference type="SAM" id="MobiDB-lite"/>
    </source>
</evidence>
<organism evidence="2 3">
    <name type="scientific">Tigheibacillus jepli</name>
    <dbReference type="NCBI Taxonomy" id="3035914"/>
    <lineage>
        <taxon>Bacteria</taxon>
        <taxon>Bacillati</taxon>
        <taxon>Bacillota</taxon>
        <taxon>Bacilli</taxon>
        <taxon>Bacillales</taxon>
        <taxon>Bacillaceae</taxon>
        <taxon>Tigheibacillus</taxon>
    </lineage>
</organism>
<dbReference type="EMBL" id="JAROCA020000003">
    <property type="protein sequence ID" value="MDY0407245.1"/>
    <property type="molecule type" value="Genomic_DNA"/>
</dbReference>
<feature type="compositionally biased region" description="Low complexity" evidence="1">
    <location>
        <begin position="32"/>
        <end position="42"/>
    </location>
</feature>
<dbReference type="PANTHER" id="PTHR30469:SF15">
    <property type="entry name" value="HLYD FAMILY OF SECRETION PROTEINS"/>
    <property type="match status" value="1"/>
</dbReference>
<proteinExistence type="predicted"/>
<dbReference type="Proteomes" id="UP001228376">
    <property type="component" value="Unassembled WGS sequence"/>
</dbReference>
<dbReference type="SUPFAM" id="SSF111369">
    <property type="entry name" value="HlyD-like secretion proteins"/>
    <property type="match status" value="1"/>
</dbReference>
<evidence type="ECO:0000313" key="2">
    <source>
        <dbReference type="EMBL" id="MDY0407245.1"/>
    </source>
</evidence>
<dbReference type="PANTHER" id="PTHR30469">
    <property type="entry name" value="MULTIDRUG RESISTANCE PROTEIN MDTA"/>
    <property type="match status" value="1"/>
</dbReference>
<comment type="caution">
    <text evidence="2">The sequence shown here is derived from an EMBL/GenBank/DDBJ whole genome shotgun (WGS) entry which is preliminary data.</text>
</comment>
<accession>A0ABU5CP44</accession>
<protein>
    <submittedName>
        <fullName evidence="2">HlyD family efflux transporter periplasmic adaptor subunit</fullName>
    </submittedName>
</protein>
<feature type="compositionally biased region" description="Basic and acidic residues" evidence="1">
    <location>
        <begin position="86"/>
        <end position="96"/>
    </location>
</feature>
<feature type="compositionally biased region" description="Polar residues" evidence="1">
    <location>
        <begin position="97"/>
        <end position="117"/>
    </location>
</feature>
<evidence type="ECO:0000313" key="3">
    <source>
        <dbReference type="Proteomes" id="UP001228376"/>
    </source>
</evidence>
<dbReference type="Gene3D" id="2.40.30.170">
    <property type="match status" value="1"/>
</dbReference>
<feature type="region of interest" description="Disordered" evidence="1">
    <location>
        <begin position="86"/>
        <end position="117"/>
    </location>
</feature>
<sequence>MRHRQCSNRKDLLDDEIRAIDTAINKVQSFQTSSGASTSTSGNLPSTGKKTKDGALQTEIANLQRQITSSDSRQADMLKTQYIAEKEKERDQKKAEQQSVQSQIAELSSSGDTITVESPFSGRVTKLSKELKAPLMTIQDSDALQVAGEITEKQRLHTEEGMKTAITMQKSGEKLEGEISQLSNEPIDLQVKGSSLYPFAVDLPADEKTDKLLPGYHAKLEIFTKTVPDAVTAKEEAVVSNHLWVMNHKGKLAKQKAKIGIAENGYIEIKNPLQPGNWLAVAPKRDLRNNATFITPLEITKIRWKGLQTDKKSNLQHFVTGILSR</sequence>